<proteinExistence type="predicted"/>
<reference evidence="1" key="2">
    <citation type="journal article" date="2015" name="Fish Shellfish Immunol.">
        <title>Early steps in the European eel (Anguilla anguilla)-Vibrio vulnificus interaction in the gills: Role of the RtxA13 toxin.</title>
        <authorList>
            <person name="Callol A."/>
            <person name="Pajuelo D."/>
            <person name="Ebbesson L."/>
            <person name="Teles M."/>
            <person name="MacKenzie S."/>
            <person name="Amaro C."/>
        </authorList>
    </citation>
    <scope>NUCLEOTIDE SEQUENCE</scope>
</reference>
<sequence length="73" mass="8422">MKTLFYWNAMPLNVCCTGLITSNRSWGLMFLVFLPGICHVTGQRVYEKNDSEQHFNQAYLESPKFPVKINGHV</sequence>
<organism evidence="1">
    <name type="scientific">Anguilla anguilla</name>
    <name type="common">European freshwater eel</name>
    <name type="synonym">Muraena anguilla</name>
    <dbReference type="NCBI Taxonomy" id="7936"/>
    <lineage>
        <taxon>Eukaryota</taxon>
        <taxon>Metazoa</taxon>
        <taxon>Chordata</taxon>
        <taxon>Craniata</taxon>
        <taxon>Vertebrata</taxon>
        <taxon>Euteleostomi</taxon>
        <taxon>Actinopterygii</taxon>
        <taxon>Neopterygii</taxon>
        <taxon>Teleostei</taxon>
        <taxon>Anguilliformes</taxon>
        <taxon>Anguillidae</taxon>
        <taxon>Anguilla</taxon>
    </lineage>
</organism>
<protein>
    <submittedName>
        <fullName evidence="1">Uncharacterized protein</fullName>
    </submittedName>
</protein>
<dbReference type="AlphaFoldDB" id="A0A0E9PXE8"/>
<evidence type="ECO:0000313" key="1">
    <source>
        <dbReference type="EMBL" id="JAH09184.1"/>
    </source>
</evidence>
<accession>A0A0E9PXE8</accession>
<name>A0A0E9PXE8_ANGAN</name>
<dbReference type="EMBL" id="GBXM01099393">
    <property type="protein sequence ID" value="JAH09184.1"/>
    <property type="molecule type" value="Transcribed_RNA"/>
</dbReference>
<reference evidence="1" key="1">
    <citation type="submission" date="2014-11" db="EMBL/GenBank/DDBJ databases">
        <authorList>
            <person name="Amaro Gonzalez C."/>
        </authorList>
    </citation>
    <scope>NUCLEOTIDE SEQUENCE</scope>
</reference>